<protein>
    <submittedName>
        <fullName evidence="2">Pentatricopeptide repeat</fullName>
    </submittedName>
</protein>
<name>A0A4D6NUP0_VIGUN</name>
<evidence type="ECO:0000256" key="1">
    <source>
        <dbReference type="ARBA" id="ARBA00022737"/>
    </source>
</evidence>
<evidence type="ECO:0000313" key="2">
    <source>
        <dbReference type="EMBL" id="QCE16722.1"/>
    </source>
</evidence>
<dbReference type="InterPro" id="IPR002885">
    <property type="entry name" value="PPR_rpt"/>
</dbReference>
<dbReference type="Gene3D" id="1.25.40.10">
    <property type="entry name" value="Tetratricopeptide repeat domain"/>
    <property type="match status" value="1"/>
</dbReference>
<proteinExistence type="predicted"/>
<dbReference type="EMBL" id="CP039355">
    <property type="protein sequence ID" value="QCE16722.1"/>
    <property type="molecule type" value="Genomic_DNA"/>
</dbReference>
<dbReference type="NCBIfam" id="TIGR00756">
    <property type="entry name" value="PPR"/>
    <property type="match status" value="1"/>
</dbReference>
<keyword evidence="3" id="KW-1185">Reference proteome</keyword>
<organism evidence="2 3">
    <name type="scientific">Vigna unguiculata</name>
    <name type="common">Cowpea</name>
    <dbReference type="NCBI Taxonomy" id="3917"/>
    <lineage>
        <taxon>Eukaryota</taxon>
        <taxon>Viridiplantae</taxon>
        <taxon>Streptophyta</taxon>
        <taxon>Embryophyta</taxon>
        <taxon>Tracheophyta</taxon>
        <taxon>Spermatophyta</taxon>
        <taxon>Magnoliopsida</taxon>
        <taxon>eudicotyledons</taxon>
        <taxon>Gunneridae</taxon>
        <taxon>Pentapetalae</taxon>
        <taxon>rosids</taxon>
        <taxon>fabids</taxon>
        <taxon>Fabales</taxon>
        <taxon>Fabaceae</taxon>
        <taxon>Papilionoideae</taxon>
        <taxon>50 kb inversion clade</taxon>
        <taxon>NPAAA clade</taxon>
        <taxon>indigoferoid/millettioid clade</taxon>
        <taxon>Phaseoleae</taxon>
        <taxon>Vigna</taxon>
    </lineage>
</organism>
<dbReference type="Proteomes" id="UP000501690">
    <property type="component" value="Linkage Group LG11"/>
</dbReference>
<reference evidence="2 3" key="1">
    <citation type="submission" date="2019-04" db="EMBL/GenBank/DDBJ databases">
        <title>An improved genome assembly and genetic linkage map for asparagus bean, Vigna unguiculata ssp. sesquipedialis.</title>
        <authorList>
            <person name="Xia Q."/>
            <person name="Zhang R."/>
            <person name="Dong Y."/>
        </authorList>
    </citation>
    <scope>NUCLEOTIDE SEQUENCE [LARGE SCALE GENOMIC DNA]</scope>
    <source>
        <tissue evidence="2">Leaf</tissue>
    </source>
</reference>
<dbReference type="InterPro" id="IPR011990">
    <property type="entry name" value="TPR-like_helical_dom_sf"/>
</dbReference>
<dbReference type="AlphaFoldDB" id="A0A4D6NUP0"/>
<sequence>MEKEAHGVYVVAMEKKKRPLMSTISFLVGKLCGQDETVKLALEMLEDIPEEKRGCAIKPFMAVVRALCRIKEVDKATKLLVKMIKDGPCSRGR</sequence>
<evidence type="ECO:0000313" key="3">
    <source>
        <dbReference type="Proteomes" id="UP000501690"/>
    </source>
</evidence>
<gene>
    <name evidence="2" type="ORF">DEO72_LG11g3741</name>
</gene>
<keyword evidence="1" id="KW-0677">Repeat</keyword>
<accession>A0A4D6NUP0</accession>